<sequence length="232" mass="26125">MLPSVPDSTSSRALSELSPEIGQNVTVQFIQSKKRFSLNFIGFKAEKSVIISAPRGQVNTLALEGAQVNVSMQAGNYHCRFTSRLVKAHHAPFPHWHLSFPTQVETSRLRQYDRIPVRMAVSVDHEDEMKSSQLGLPRVLLCRDIGLGGVSIESPERLGQVGDRFYLTLRFRVHRLDQVVLLSAVLRSVQQSVGGVVMQGFEFESMEEDSQLLVSAFVYQQYLTELGYLRDE</sequence>
<keyword evidence="6" id="KW-0282">Flagellum</keyword>
<keyword evidence="2" id="KW-0547">Nucleotide-binding</keyword>
<evidence type="ECO:0000313" key="7">
    <source>
        <dbReference type="Proteomes" id="UP000282818"/>
    </source>
</evidence>
<comment type="caution">
    <text evidence="6">The sequence shown here is derived from an EMBL/GenBank/DDBJ whole genome shotgun (WGS) entry which is preliminary data.</text>
</comment>
<dbReference type="SUPFAM" id="SSF141371">
    <property type="entry name" value="PilZ domain-like"/>
    <property type="match status" value="2"/>
</dbReference>
<name>A0A437Q813_9GAMM</name>
<dbReference type="Pfam" id="PF07238">
    <property type="entry name" value="PilZ"/>
    <property type="match status" value="1"/>
</dbReference>
<organism evidence="6 7">
    <name type="scientific">Neptunomonas marina</name>
    <dbReference type="NCBI Taxonomy" id="1815562"/>
    <lineage>
        <taxon>Bacteria</taxon>
        <taxon>Pseudomonadati</taxon>
        <taxon>Pseudomonadota</taxon>
        <taxon>Gammaproteobacteria</taxon>
        <taxon>Oceanospirillales</taxon>
        <taxon>Oceanospirillaceae</taxon>
        <taxon>Neptunomonas</taxon>
    </lineage>
</organism>
<accession>A0A437Q813</accession>
<dbReference type="RefSeq" id="WP_127694154.1">
    <property type="nucleotide sequence ID" value="NZ_SACQ01000004.1"/>
</dbReference>
<protein>
    <submittedName>
        <fullName evidence="6">Flagellar brake protein</fullName>
    </submittedName>
</protein>
<dbReference type="GO" id="GO:0035438">
    <property type="term" value="F:cyclic-di-GMP binding"/>
    <property type="evidence" value="ECO:0007669"/>
    <property type="project" value="InterPro"/>
</dbReference>
<evidence type="ECO:0000313" key="6">
    <source>
        <dbReference type="EMBL" id="RVU30619.1"/>
    </source>
</evidence>
<evidence type="ECO:0000256" key="1">
    <source>
        <dbReference type="ARBA" id="ARBA00022636"/>
    </source>
</evidence>
<dbReference type="Gene3D" id="2.30.110.10">
    <property type="entry name" value="Electron Transport, Fmn-binding Protein, Chain A"/>
    <property type="match status" value="1"/>
</dbReference>
<dbReference type="InterPro" id="IPR012349">
    <property type="entry name" value="Split_barrel_FMN-bd"/>
</dbReference>
<dbReference type="Proteomes" id="UP000282818">
    <property type="component" value="Unassembled WGS sequence"/>
</dbReference>
<dbReference type="InterPro" id="IPR009926">
    <property type="entry name" value="T3SS_YcgR_PilZN"/>
</dbReference>
<gene>
    <name evidence="6" type="ORF">EOE65_09880</name>
</gene>
<feature type="domain" description="PilZ" evidence="4">
    <location>
        <begin position="109"/>
        <end position="220"/>
    </location>
</feature>
<dbReference type="InterPro" id="IPR009875">
    <property type="entry name" value="PilZ_domain"/>
</dbReference>
<evidence type="ECO:0000256" key="2">
    <source>
        <dbReference type="ARBA" id="ARBA00022741"/>
    </source>
</evidence>
<keyword evidence="1" id="KW-0973">c-di-GMP</keyword>
<keyword evidence="6" id="KW-0966">Cell projection</keyword>
<proteinExistence type="predicted"/>
<evidence type="ECO:0000259" key="4">
    <source>
        <dbReference type="Pfam" id="PF07238"/>
    </source>
</evidence>
<dbReference type="AlphaFoldDB" id="A0A437Q813"/>
<keyword evidence="7" id="KW-1185">Reference proteome</keyword>
<keyword evidence="6" id="KW-0969">Cilium</keyword>
<keyword evidence="3" id="KW-0975">Bacterial flagellum</keyword>
<evidence type="ECO:0000259" key="5">
    <source>
        <dbReference type="Pfam" id="PF12945"/>
    </source>
</evidence>
<dbReference type="Gene3D" id="2.40.10.220">
    <property type="entry name" value="predicted glycosyltransferase like domains"/>
    <property type="match status" value="1"/>
</dbReference>
<dbReference type="EMBL" id="SACQ01000004">
    <property type="protein sequence ID" value="RVU30619.1"/>
    <property type="molecule type" value="Genomic_DNA"/>
</dbReference>
<feature type="domain" description="Type III secretion system flagellar brake protein YcgR PilZN" evidence="5">
    <location>
        <begin position="20"/>
        <end position="101"/>
    </location>
</feature>
<evidence type="ECO:0000256" key="3">
    <source>
        <dbReference type="ARBA" id="ARBA00023143"/>
    </source>
</evidence>
<reference evidence="6 7" key="1">
    <citation type="submission" date="2019-01" db="EMBL/GenBank/DDBJ databases">
        <authorList>
            <person name="Chen W.-M."/>
        </authorList>
    </citation>
    <scope>NUCLEOTIDE SEQUENCE [LARGE SCALE GENOMIC DNA]</scope>
    <source>
        <strain evidence="6 7">HPM-16</strain>
    </source>
</reference>
<dbReference type="Pfam" id="PF12945">
    <property type="entry name" value="PilZNR"/>
    <property type="match status" value="1"/>
</dbReference>